<evidence type="ECO:0000313" key="2">
    <source>
        <dbReference type="EMBL" id="OGD08528.1"/>
    </source>
</evidence>
<keyword evidence="1" id="KW-0812">Transmembrane</keyword>
<dbReference type="STRING" id="1797263.A2397_06145"/>
<feature type="transmembrane region" description="Helical" evidence="1">
    <location>
        <begin position="195"/>
        <end position="214"/>
    </location>
</feature>
<reference evidence="2 3" key="1">
    <citation type="journal article" date="2016" name="Nat. Commun.">
        <title>Thousands of microbial genomes shed light on interconnected biogeochemical processes in an aquifer system.</title>
        <authorList>
            <person name="Anantharaman K."/>
            <person name="Brown C.T."/>
            <person name="Hug L.A."/>
            <person name="Sharon I."/>
            <person name="Castelle C.J."/>
            <person name="Probst A.J."/>
            <person name="Thomas B.C."/>
            <person name="Singh A."/>
            <person name="Wilkins M.J."/>
            <person name="Karaoz U."/>
            <person name="Brodie E.L."/>
            <person name="Williams K.H."/>
            <person name="Hubbard S.S."/>
            <person name="Banfield J.F."/>
        </authorList>
    </citation>
    <scope>NUCLEOTIDE SEQUENCE [LARGE SCALE GENOMIC DNA]</scope>
</reference>
<organism evidence="2 3">
    <name type="scientific">Candidatus Amesbacteria bacterium RIFOXYB1_FULL_44_23</name>
    <dbReference type="NCBI Taxonomy" id="1797263"/>
    <lineage>
        <taxon>Bacteria</taxon>
        <taxon>Candidatus Amesiibacteriota</taxon>
    </lineage>
</organism>
<evidence type="ECO:0000313" key="3">
    <source>
        <dbReference type="Proteomes" id="UP000176424"/>
    </source>
</evidence>
<keyword evidence="1" id="KW-1133">Transmembrane helix</keyword>
<dbReference type="AlphaFoldDB" id="A0A1F4ZR07"/>
<accession>A0A1F4ZR07</accession>
<protein>
    <submittedName>
        <fullName evidence="2">Uncharacterized protein</fullName>
    </submittedName>
</protein>
<evidence type="ECO:0000256" key="1">
    <source>
        <dbReference type="SAM" id="Phobius"/>
    </source>
</evidence>
<comment type="caution">
    <text evidence="2">The sequence shown here is derived from an EMBL/GenBank/DDBJ whole genome shotgun (WGS) entry which is preliminary data.</text>
</comment>
<name>A0A1F4ZR07_9BACT</name>
<dbReference type="EMBL" id="MEXR01000056">
    <property type="protein sequence ID" value="OGD08528.1"/>
    <property type="molecule type" value="Genomic_DNA"/>
</dbReference>
<sequence length="218" mass="24421">MVTVKSWLITLFYVCLAIVVAVGLDLLVRRVPDISQPVVEKELWIYKDHPVTQTVTPKHNGFNVVVLYLRNVILRNQGPFTFTLTDKNGTEVSRIDLNGYNITDGGSVRMQFPPIPDSKDQTYTITLSAPTPDITTAIGVGYNSDSNSYPAGLATAENITGGDMTFHLYYSPQKRSELLLSTFNHILKSLFSFKLVALFVASFATVFGFTWHFYKRVN</sequence>
<proteinExistence type="predicted"/>
<keyword evidence="1" id="KW-0472">Membrane</keyword>
<feature type="transmembrane region" description="Helical" evidence="1">
    <location>
        <begin position="6"/>
        <end position="28"/>
    </location>
</feature>
<dbReference type="Proteomes" id="UP000176424">
    <property type="component" value="Unassembled WGS sequence"/>
</dbReference>
<gene>
    <name evidence="2" type="ORF">A2397_06145</name>
</gene>